<dbReference type="OrthoDB" id="1645325at2"/>
<dbReference type="SUPFAM" id="SSF159234">
    <property type="entry name" value="FomD-like"/>
    <property type="match status" value="1"/>
</dbReference>
<keyword evidence="6" id="KW-1185">Reference proteome</keyword>
<evidence type="ECO:0000256" key="3">
    <source>
        <dbReference type="ARBA" id="ARBA00022842"/>
    </source>
</evidence>
<dbReference type="PANTHER" id="PTHR39159">
    <property type="match status" value="1"/>
</dbReference>
<dbReference type="InterPro" id="IPR016882">
    <property type="entry name" value="SA1684"/>
</dbReference>
<dbReference type="KEGG" id="sapi:SAPIS_v1c01600"/>
<evidence type="ECO:0000256" key="2">
    <source>
        <dbReference type="ARBA" id="ARBA00022801"/>
    </source>
</evidence>
<gene>
    <name evidence="5" type="ORF">SAPIS_v1c01600</name>
</gene>
<evidence type="ECO:0000313" key="6">
    <source>
        <dbReference type="Proteomes" id="UP000018550"/>
    </source>
</evidence>
<dbReference type="STRING" id="1276258.SAPIS_v1c01600"/>
<dbReference type="InterPro" id="IPR035930">
    <property type="entry name" value="FomD-like_sf"/>
</dbReference>
<dbReference type="InterPro" id="IPR050212">
    <property type="entry name" value="Ntdp-like"/>
</dbReference>
<evidence type="ECO:0000256" key="1">
    <source>
        <dbReference type="ARBA" id="ARBA00022723"/>
    </source>
</evidence>
<evidence type="ECO:0000259" key="4">
    <source>
        <dbReference type="Pfam" id="PF04167"/>
    </source>
</evidence>
<name>V5RIV1_SPIAP</name>
<dbReference type="eggNOG" id="COG3557">
    <property type="taxonomic scope" value="Bacteria"/>
</dbReference>
<dbReference type="PIRSF" id="PIRSF028345">
    <property type="entry name" value="UCP028345"/>
    <property type="match status" value="1"/>
</dbReference>
<keyword evidence="1" id="KW-0479">Metal-binding</keyword>
<dbReference type="EMBL" id="CP006682">
    <property type="protein sequence ID" value="AHB36006.1"/>
    <property type="molecule type" value="Genomic_DNA"/>
</dbReference>
<dbReference type="Proteomes" id="UP000018550">
    <property type="component" value="Chromosome"/>
</dbReference>
<dbReference type="GO" id="GO:0016787">
    <property type="term" value="F:hydrolase activity"/>
    <property type="evidence" value="ECO:0007669"/>
    <property type="project" value="UniProtKB-KW"/>
</dbReference>
<dbReference type="Gene3D" id="2.40.380.10">
    <property type="entry name" value="FomD-like"/>
    <property type="match status" value="1"/>
</dbReference>
<dbReference type="HOGENOM" id="CLU_109787_1_0_14"/>
<dbReference type="GO" id="GO:0046872">
    <property type="term" value="F:metal ion binding"/>
    <property type="evidence" value="ECO:0007669"/>
    <property type="project" value="UniProtKB-KW"/>
</dbReference>
<accession>V5RIV1</accession>
<dbReference type="RefSeq" id="WP_023788940.1">
    <property type="nucleotide sequence ID" value="NC_022998.1"/>
</dbReference>
<dbReference type="PATRIC" id="fig|1276258.3.peg.155"/>
<keyword evidence="3" id="KW-0460">Magnesium</keyword>
<protein>
    <submittedName>
        <fullName evidence="5">Uncharacterized protein associated with RNAses G and E</fullName>
    </submittedName>
</protein>
<dbReference type="AlphaFoldDB" id="V5RIV1"/>
<dbReference type="InterPro" id="IPR007295">
    <property type="entry name" value="DUF402"/>
</dbReference>
<dbReference type="PANTHER" id="PTHR39159:SF1">
    <property type="entry name" value="UPF0374 PROTEIN YGAC"/>
    <property type="match status" value="1"/>
</dbReference>
<feature type="domain" description="DUF402" evidence="4">
    <location>
        <begin position="18"/>
        <end position="156"/>
    </location>
</feature>
<proteinExistence type="predicted"/>
<keyword evidence="2" id="KW-0378">Hydrolase</keyword>
<sequence length="177" mass="21295">MNKVKPGQSVLVHAYKHNGSLYRCWESVKVLEANDDRIILINEEVLITELSGRKWKTNEPAIWVFYKKNWYNVICMFKERGINYYCNLASPYIIEENTIKYIDYDLDIKVFNDGSFKILDLKEFNRNRLAFNYSRSIIEVVWETVDVLKKKIKAKKDEFDHDYVKGLWSEYENKWKK</sequence>
<reference evidence="5 6" key="1">
    <citation type="journal article" date="2014" name="Genome Announc.">
        <title>Complete Genome Sequence of Spiroplasma apis B31T (ATCC 33834), a Bacterium Associated with May Disease of Honeybees (Apis mellifera).</title>
        <authorList>
            <person name="Ku C."/>
            <person name="Lo W.S."/>
            <person name="Chen L.L."/>
            <person name="Kuo C.H."/>
        </authorList>
    </citation>
    <scope>NUCLEOTIDE SEQUENCE [LARGE SCALE GENOMIC DNA]</scope>
    <source>
        <strain evidence="5">B31</strain>
    </source>
</reference>
<evidence type="ECO:0000313" key="5">
    <source>
        <dbReference type="EMBL" id="AHB36006.1"/>
    </source>
</evidence>
<organism evidence="5 6">
    <name type="scientific">Spiroplasma apis B31</name>
    <dbReference type="NCBI Taxonomy" id="1276258"/>
    <lineage>
        <taxon>Bacteria</taxon>
        <taxon>Bacillati</taxon>
        <taxon>Mycoplasmatota</taxon>
        <taxon>Mollicutes</taxon>
        <taxon>Entomoplasmatales</taxon>
        <taxon>Spiroplasmataceae</taxon>
        <taxon>Spiroplasma</taxon>
    </lineage>
</organism>
<dbReference type="Pfam" id="PF04167">
    <property type="entry name" value="DUF402"/>
    <property type="match status" value="1"/>
</dbReference>